<keyword evidence="8 9" id="KW-0807">Transducer</keyword>
<keyword evidence="13" id="KW-1185">Reference proteome</keyword>
<keyword evidence="4 10" id="KW-1133">Transmembrane helix</keyword>
<dbReference type="AlphaFoldDB" id="A0A183UIX8"/>
<dbReference type="PANTHER" id="PTHR46925:SF2">
    <property type="entry name" value="G-PROTEIN COUPLED RECEPTOR TKR-1-RELATED"/>
    <property type="match status" value="1"/>
</dbReference>
<protein>
    <submittedName>
        <fullName evidence="14">G_PROTEIN_RECEP_F1_2 domain-containing protein</fullName>
    </submittedName>
</protein>
<feature type="transmembrane region" description="Helical" evidence="10">
    <location>
        <begin position="168"/>
        <end position="189"/>
    </location>
</feature>
<dbReference type="Proteomes" id="UP000050794">
    <property type="component" value="Unassembled WGS sequence"/>
</dbReference>
<dbReference type="InterPro" id="IPR017452">
    <property type="entry name" value="GPCR_Rhodpsn_7TM"/>
</dbReference>
<dbReference type="PROSITE" id="PS00237">
    <property type="entry name" value="G_PROTEIN_RECEP_F1_1"/>
    <property type="match status" value="1"/>
</dbReference>
<evidence type="ECO:0000256" key="8">
    <source>
        <dbReference type="ARBA" id="ARBA00023224"/>
    </source>
</evidence>
<evidence type="ECO:0000256" key="9">
    <source>
        <dbReference type="RuleBase" id="RU000688"/>
    </source>
</evidence>
<evidence type="ECO:0000313" key="12">
    <source>
        <dbReference type="EMBL" id="VDM39769.1"/>
    </source>
</evidence>
<dbReference type="Gene3D" id="1.20.1070.10">
    <property type="entry name" value="Rhodopsin 7-helix transmembrane proteins"/>
    <property type="match status" value="1"/>
</dbReference>
<comment type="similarity">
    <text evidence="9">Belongs to the G-protein coupled receptor 1 family.</text>
</comment>
<organism evidence="13 14">
    <name type="scientific">Toxocara canis</name>
    <name type="common">Canine roundworm</name>
    <dbReference type="NCBI Taxonomy" id="6265"/>
    <lineage>
        <taxon>Eukaryota</taxon>
        <taxon>Metazoa</taxon>
        <taxon>Ecdysozoa</taxon>
        <taxon>Nematoda</taxon>
        <taxon>Chromadorea</taxon>
        <taxon>Rhabditida</taxon>
        <taxon>Spirurina</taxon>
        <taxon>Ascaridomorpha</taxon>
        <taxon>Ascaridoidea</taxon>
        <taxon>Toxocaridae</taxon>
        <taxon>Toxocara</taxon>
    </lineage>
</organism>
<dbReference type="Pfam" id="PF00001">
    <property type="entry name" value="7tm_1"/>
    <property type="match status" value="1"/>
</dbReference>
<dbReference type="WBParaSite" id="TCNE_0000844801-mRNA-1">
    <property type="protein sequence ID" value="TCNE_0000844801-mRNA-1"/>
    <property type="gene ID" value="TCNE_0000844801"/>
</dbReference>
<reference evidence="12 13" key="2">
    <citation type="submission" date="2018-11" db="EMBL/GenBank/DDBJ databases">
        <authorList>
            <consortium name="Pathogen Informatics"/>
        </authorList>
    </citation>
    <scope>NUCLEOTIDE SEQUENCE [LARGE SCALE GENOMIC DNA]</scope>
</reference>
<evidence type="ECO:0000256" key="7">
    <source>
        <dbReference type="ARBA" id="ARBA00023170"/>
    </source>
</evidence>
<feature type="transmembrane region" description="Helical" evidence="10">
    <location>
        <begin position="236"/>
        <end position="257"/>
    </location>
</feature>
<feature type="transmembrane region" description="Helical" evidence="10">
    <location>
        <begin position="118"/>
        <end position="147"/>
    </location>
</feature>
<feature type="transmembrane region" description="Helical" evidence="10">
    <location>
        <begin position="55"/>
        <end position="80"/>
    </location>
</feature>
<gene>
    <name evidence="12" type="ORF">TCNE_LOCUS8448</name>
</gene>
<feature type="transmembrane region" description="Helical" evidence="10">
    <location>
        <begin position="278"/>
        <end position="299"/>
    </location>
</feature>
<evidence type="ECO:0000259" key="11">
    <source>
        <dbReference type="PROSITE" id="PS50262"/>
    </source>
</evidence>
<evidence type="ECO:0000256" key="6">
    <source>
        <dbReference type="ARBA" id="ARBA00023136"/>
    </source>
</evidence>
<evidence type="ECO:0000256" key="4">
    <source>
        <dbReference type="ARBA" id="ARBA00022989"/>
    </source>
</evidence>
<dbReference type="GO" id="GO:0004995">
    <property type="term" value="F:tachykinin receptor activity"/>
    <property type="evidence" value="ECO:0007669"/>
    <property type="project" value="InterPro"/>
</dbReference>
<name>A0A183UIX8_TOXCA</name>
<dbReference type="PANTHER" id="PTHR46925">
    <property type="entry name" value="G-PROTEIN COUPLED RECEPTOR TKR-1-RELATED"/>
    <property type="match status" value="1"/>
</dbReference>
<keyword evidence="5 9" id="KW-0297">G-protein coupled receptor</keyword>
<accession>A0A183UIX8</accession>
<dbReference type="PRINTS" id="PR00237">
    <property type="entry name" value="GPCRRHODOPSN"/>
</dbReference>
<dbReference type="GO" id="GO:0005886">
    <property type="term" value="C:plasma membrane"/>
    <property type="evidence" value="ECO:0007669"/>
    <property type="project" value="UniProtKB-SubCell"/>
</dbReference>
<dbReference type="InterPro" id="IPR000276">
    <property type="entry name" value="GPCR_Rhodpsn"/>
</dbReference>
<evidence type="ECO:0000256" key="1">
    <source>
        <dbReference type="ARBA" id="ARBA00004651"/>
    </source>
</evidence>
<feature type="domain" description="G-protein coupled receptors family 1 profile" evidence="11">
    <location>
        <begin position="71"/>
        <end position="338"/>
    </location>
</feature>
<comment type="subcellular location">
    <subcellularLocation>
        <location evidence="1">Cell membrane</location>
        <topology evidence="1">Multi-pass membrane protein</topology>
    </subcellularLocation>
</comment>
<keyword evidence="7 9" id="KW-0675">Receptor</keyword>
<evidence type="ECO:0000256" key="5">
    <source>
        <dbReference type="ARBA" id="ARBA00023040"/>
    </source>
</evidence>
<dbReference type="EMBL" id="UYWY01019910">
    <property type="protein sequence ID" value="VDM39769.1"/>
    <property type="molecule type" value="Genomic_DNA"/>
</dbReference>
<feature type="transmembrane region" description="Helical" evidence="10">
    <location>
        <begin position="319"/>
        <end position="341"/>
    </location>
</feature>
<evidence type="ECO:0000256" key="3">
    <source>
        <dbReference type="ARBA" id="ARBA00022692"/>
    </source>
</evidence>
<dbReference type="SUPFAM" id="SSF81321">
    <property type="entry name" value="Family A G protein-coupled receptor-like"/>
    <property type="match status" value="1"/>
</dbReference>
<proteinExistence type="inferred from homology"/>
<dbReference type="PRINTS" id="PR00244">
    <property type="entry name" value="NEUROKININR"/>
</dbReference>
<keyword evidence="6 10" id="KW-0472">Membrane</keyword>
<keyword evidence="2" id="KW-1003">Cell membrane</keyword>
<dbReference type="PROSITE" id="PS50262">
    <property type="entry name" value="G_PROTEIN_RECEP_F1_2"/>
    <property type="match status" value="1"/>
</dbReference>
<evidence type="ECO:0000256" key="2">
    <source>
        <dbReference type="ARBA" id="ARBA00022475"/>
    </source>
</evidence>
<reference evidence="14" key="1">
    <citation type="submission" date="2016-06" db="UniProtKB">
        <authorList>
            <consortium name="WormBaseParasite"/>
        </authorList>
    </citation>
    <scope>IDENTIFICATION</scope>
</reference>
<evidence type="ECO:0000256" key="10">
    <source>
        <dbReference type="SAM" id="Phobius"/>
    </source>
</evidence>
<evidence type="ECO:0000313" key="13">
    <source>
        <dbReference type="Proteomes" id="UP000050794"/>
    </source>
</evidence>
<feature type="transmembrane region" description="Helical" evidence="10">
    <location>
        <begin position="92"/>
        <end position="112"/>
    </location>
</feature>
<sequence>MYGKCVLESAEKLSKKWIERRLADGCNCTVIRDINMLMTLHCESFPFEHEIPVQMFYIFIFTAIIILALCGNFTVIWIVLCHERMRTVTNYYLLNLAISDATISIFNTGFSWTYNFYYVWIFGSTYCAISNLMGIAPICASVFTMIVMSIDRYVAIVHPLKRRLGRRATVTAILCIWILAVACGLPALLASKQELNFFVDANNEIFVDPVCLADNFPDGNALTSQLFGVYNNVLMLLNYALPLVVLIFTYGRVVMVLRKSETIGDTRHQENINAKRRAANMLALVVFIFMFLWFPYQLYFSVLYNHLGANFDRKTSLYIYLNIYWLGMSSTVFNPIIYYFMNERFRLGFRYAFRWLPCVNVTHREYTALFSSSANLRPSRAFKIELFCYDDFIGIVLRHL</sequence>
<evidence type="ECO:0000313" key="14">
    <source>
        <dbReference type="WBParaSite" id="TCNE_0000844801-mRNA-1"/>
    </source>
</evidence>
<dbReference type="SMART" id="SM01381">
    <property type="entry name" value="7TM_GPCR_Srsx"/>
    <property type="match status" value="1"/>
</dbReference>
<keyword evidence="3 9" id="KW-0812">Transmembrane</keyword>
<dbReference type="InterPro" id="IPR001681">
    <property type="entry name" value="Neurokn_rcpt"/>
</dbReference>